<proteinExistence type="inferred from homology"/>
<dbReference type="PANTHER" id="PTHR12184:SF1">
    <property type="entry name" value="UBIQUINOL-CYTOCHROME-C REDUCTASE COMPLEX ASSEMBLY FACTOR 1"/>
    <property type="match status" value="1"/>
</dbReference>
<dbReference type="InterPro" id="IPR021150">
    <property type="entry name" value="Ubiq_cyt_c_chap"/>
</dbReference>
<evidence type="ECO:0000259" key="3">
    <source>
        <dbReference type="Pfam" id="PF03981"/>
    </source>
</evidence>
<dbReference type="PANTHER" id="PTHR12184">
    <property type="entry name" value="UBIQUINOL-CYTOCHROME C REDUCTASE COMPLEX ASSEMBLY FACTOR 1 FAMILY MEMBER"/>
    <property type="match status" value="1"/>
</dbReference>
<comment type="similarity">
    <text evidence="1">Belongs to the CBP3 family.</text>
</comment>
<protein>
    <recommendedName>
        <fullName evidence="3">Ubiquinol-cytochrome c chaperone domain-containing protein</fullName>
    </recommendedName>
</protein>
<evidence type="ECO:0000256" key="2">
    <source>
        <dbReference type="ARBA" id="ARBA00006436"/>
    </source>
</evidence>
<reference evidence="4 5" key="1">
    <citation type="journal article" date="2014" name="Int. J. Syst. Evol. Microbiol.">
        <title>Complete genome sequence of Corynebacterium casei LMG S-19264T (=DSM 44701T), isolated from a smear-ripened cheese.</title>
        <authorList>
            <consortium name="US DOE Joint Genome Institute (JGI-PGF)"/>
            <person name="Walter F."/>
            <person name="Albersmeier A."/>
            <person name="Kalinowski J."/>
            <person name="Ruckert C."/>
        </authorList>
    </citation>
    <scope>NUCLEOTIDE SEQUENCE [LARGE SCALE GENOMIC DNA]</scope>
    <source>
        <strain evidence="4 5">CGMCC 1.16330</strain>
    </source>
</reference>
<dbReference type="InterPro" id="IPR007129">
    <property type="entry name" value="Ubiqinol_cyt_c_chaperone_CPB3"/>
</dbReference>
<feature type="domain" description="Ubiquinol-cytochrome c chaperone" evidence="3">
    <location>
        <begin position="50"/>
        <end position="194"/>
    </location>
</feature>
<comment type="similarity">
    <text evidence="2">Belongs to the UPF0174 family.</text>
</comment>
<dbReference type="AlphaFoldDB" id="A0A8J3EE99"/>
<dbReference type="Proteomes" id="UP000597507">
    <property type="component" value="Unassembled WGS sequence"/>
</dbReference>
<name>A0A8J3EE99_9PROT</name>
<dbReference type="EMBL" id="BMKS01000027">
    <property type="protein sequence ID" value="GGG52174.1"/>
    <property type="molecule type" value="Genomic_DNA"/>
</dbReference>
<sequence length="212" mass="22345">MPASVPRRIVERLAGWLERRRPHERAGFALYGAAVAAARSPVLFGPGYAAPDTLDGRFDLVGLHAALLIRRLRRDPDPRGPALAQAVFDAMFSDMDQTLREMGVGDLVVGKRVRRMWEAFHGRARAYEAALDAGDETALARALVRNVWRGAAPGSGPDGTPGAPALRLAAYARAVDAALARQPLAALAAGEVAFPPAAADPAETEPADAGAP</sequence>
<organism evidence="4 5">
    <name type="scientific">Caldovatus sediminis</name>
    <dbReference type="NCBI Taxonomy" id="2041189"/>
    <lineage>
        <taxon>Bacteria</taxon>
        <taxon>Pseudomonadati</taxon>
        <taxon>Pseudomonadota</taxon>
        <taxon>Alphaproteobacteria</taxon>
        <taxon>Acetobacterales</taxon>
        <taxon>Roseomonadaceae</taxon>
        <taxon>Caldovatus</taxon>
    </lineage>
</organism>
<keyword evidence="5" id="KW-1185">Reference proteome</keyword>
<gene>
    <name evidence="4" type="ORF">GCM10010964_44180</name>
</gene>
<evidence type="ECO:0000313" key="4">
    <source>
        <dbReference type="EMBL" id="GGG52174.1"/>
    </source>
</evidence>
<accession>A0A8J3EE99</accession>
<dbReference type="Pfam" id="PF03981">
    <property type="entry name" value="Ubiq_cyt_C_chap"/>
    <property type="match status" value="1"/>
</dbReference>
<comment type="caution">
    <text evidence="4">The sequence shown here is derived from an EMBL/GenBank/DDBJ whole genome shotgun (WGS) entry which is preliminary data.</text>
</comment>
<evidence type="ECO:0000256" key="1">
    <source>
        <dbReference type="ARBA" id="ARBA00006407"/>
    </source>
</evidence>
<evidence type="ECO:0000313" key="5">
    <source>
        <dbReference type="Proteomes" id="UP000597507"/>
    </source>
</evidence>